<organism evidence="1 2">
    <name type="scientific">Clostridium beijerinckii</name>
    <name type="common">Clostridium MP</name>
    <dbReference type="NCBI Taxonomy" id="1520"/>
    <lineage>
        <taxon>Bacteria</taxon>
        <taxon>Bacillati</taxon>
        <taxon>Bacillota</taxon>
        <taxon>Clostridia</taxon>
        <taxon>Eubacteriales</taxon>
        <taxon>Clostridiaceae</taxon>
        <taxon>Clostridium</taxon>
    </lineage>
</organism>
<accession>A0A0B5QUW6</accession>
<proteinExistence type="predicted"/>
<evidence type="ECO:0000313" key="1">
    <source>
        <dbReference type="EMBL" id="AJH01773.1"/>
    </source>
</evidence>
<reference evidence="2" key="1">
    <citation type="submission" date="2014-12" db="EMBL/GenBank/DDBJ databases">
        <title>Genome sequence of Clostridium beijerinckii strain 59B.</title>
        <authorList>
            <person name="Little G.T."/>
            <person name="Minton N.P."/>
        </authorList>
    </citation>
    <scope>NUCLEOTIDE SEQUENCE [LARGE SCALE GENOMIC DNA]</scope>
    <source>
        <strain evidence="2">59B</strain>
    </source>
</reference>
<gene>
    <name evidence="1" type="ORF">LF65_05248</name>
</gene>
<dbReference type="OrthoDB" id="9811799at2"/>
<evidence type="ECO:0000313" key="2">
    <source>
        <dbReference type="Proteomes" id="UP000031866"/>
    </source>
</evidence>
<protein>
    <submittedName>
        <fullName evidence="1">Uncharacterized protein</fullName>
    </submittedName>
</protein>
<sequence length="345" mass="39098">MNNNIIMYFKENGMINPKRSINLICKAIKFTKLDLNGLIVFTEAACGEFIYTPIIAAMAGAKKVYAITKDSKYASKDEVKKKTMLFAELCDVVDKIEVVFDKKNINQADIVTNLGFVRPIDKETIDMMKENAVIPYMCETWELRNDDIDIEYCKQKAINVMGTNENYPGLDTFKFSGPLAVKMLFDVGIEIYKSKIVIVSNDNFGQIIYTTLSKLSSDVVVIKNLLEENHDLLINTDALIVADYTSEKCFIGMNNSEITSKKLKSLSSFITVIQYSGIVDIDDLKENCINFYPDYKVGNYRMGKTLAYLGPKPIIDLHCAGLKVGEIMYKNSKKHIRNKLCQEFL</sequence>
<dbReference type="KEGG" id="cbei:LF65_05248"/>
<dbReference type="STRING" id="1520.LF65_05248"/>
<dbReference type="Proteomes" id="UP000031866">
    <property type="component" value="Chromosome"/>
</dbReference>
<dbReference type="AlphaFoldDB" id="A0A0B5QUW6"/>
<dbReference type="RefSeq" id="WP_041900254.1">
    <property type="nucleotide sequence ID" value="NZ_CP010086.2"/>
</dbReference>
<dbReference type="EMBL" id="CP010086">
    <property type="protein sequence ID" value="AJH01773.1"/>
    <property type="molecule type" value="Genomic_DNA"/>
</dbReference>
<name>A0A0B5QUW6_CLOBE</name>